<dbReference type="AlphaFoldDB" id="A0AAV0XSS4"/>
<dbReference type="EMBL" id="CARXXK010000339">
    <property type="protein sequence ID" value="CAI6370386.1"/>
    <property type="molecule type" value="Genomic_DNA"/>
</dbReference>
<accession>A0AAV0XSS4</accession>
<evidence type="ECO:0000313" key="1">
    <source>
        <dbReference type="EMBL" id="CAI6370386.1"/>
    </source>
</evidence>
<proteinExistence type="predicted"/>
<comment type="caution">
    <text evidence="1">The sequence shown here is derived from an EMBL/GenBank/DDBJ whole genome shotgun (WGS) entry which is preliminary data.</text>
</comment>
<dbReference type="Proteomes" id="UP001160148">
    <property type="component" value="Unassembled WGS sequence"/>
</dbReference>
<organism evidence="1 2">
    <name type="scientific">Macrosiphum euphorbiae</name>
    <name type="common">potato aphid</name>
    <dbReference type="NCBI Taxonomy" id="13131"/>
    <lineage>
        <taxon>Eukaryota</taxon>
        <taxon>Metazoa</taxon>
        <taxon>Ecdysozoa</taxon>
        <taxon>Arthropoda</taxon>
        <taxon>Hexapoda</taxon>
        <taxon>Insecta</taxon>
        <taxon>Pterygota</taxon>
        <taxon>Neoptera</taxon>
        <taxon>Paraneoptera</taxon>
        <taxon>Hemiptera</taxon>
        <taxon>Sternorrhyncha</taxon>
        <taxon>Aphidomorpha</taxon>
        <taxon>Aphidoidea</taxon>
        <taxon>Aphididae</taxon>
        <taxon>Macrosiphini</taxon>
        <taxon>Macrosiphum</taxon>
    </lineage>
</organism>
<name>A0AAV0XSS4_9HEMI</name>
<gene>
    <name evidence="1" type="ORF">MEUPH1_LOCUS24511</name>
</gene>
<protein>
    <submittedName>
        <fullName evidence="1">Uncharacterized protein</fullName>
    </submittedName>
</protein>
<reference evidence="1 2" key="1">
    <citation type="submission" date="2023-01" db="EMBL/GenBank/DDBJ databases">
        <authorList>
            <person name="Whitehead M."/>
        </authorList>
    </citation>
    <scope>NUCLEOTIDE SEQUENCE [LARGE SCALE GENOMIC DNA]</scope>
</reference>
<evidence type="ECO:0000313" key="2">
    <source>
        <dbReference type="Proteomes" id="UP001160148"/>
    </source>
</evidence>
<keyword evidence="2" id="KW-1185">Reference proteome</keyword>
<sequence length="75" mass="8566">MSNSIERDQILKSKLNLVYKNKNKIQPQELFTRKTSEADTLPGYADVQNVIKTVEADVPEDLDQLKENFGLDLDV</sequence>